<dbReference type="EMBL" id="CP104067">
    <property type="protein sequence ID" value="WAH41287.1"/>
    <property type="molecule type" value="Genomic_DNA"/>
</dbReference>
<dbReference type="SUPFAM" id="SSF51735">
    <property type="entry name" value="NAD(P)-binding Rossmann-fold domains"/>
    <property type="match status" value="1"/>
</dbReference>
<sequence length="264" mass="27913">MGNRLENKVALVFGAGSEGDGWGNGKAAAVAYAREGARVVAVDINLQAADKTCNVIHSENGVCIARTADATNSGDIAAVVAATLDQFGKIDILHNNVGVTKMGGPVELLEEDWNKAINVNLTSVFLTMKHVLPHMVECQSGAIINISSLAGIRYTGYPYPSYSASKAAVNQLTSTVALQYARYGIRVNAILPGLIDTPLIYHQISSEYASIDEMVDARNKQCPMGRMGSAWDVANAAVFLASDEASFITGVCLPVDGGQSVRCM</sequence>
<evidence type="ECO:0000256" key="2">
    <source>
        <dbReference type="ARBA" id="ARBA00023002"/>
    </source>
</evidence>
<proteinExistence type="inferred from homology"/>
<keyword evidence="4" id="KW-1185">Reference proteome</keyword>
<organism evidence="3 4">
    <name type="scientific">Alicyclobacillus fastidiosus</name>
    <dbReference type="NCBI Taxonomy" id="392011"/>
    <lineage>
        <taxon>Bacteria</taxon>
        <taxon>Bacillati</taxon>
        <taxon>Bacillota</taxon>
        <taxon>Bacilli</taxon>
        <taxon>Bacillales</taxon>
        <taxon>Alicyclobacillaceae</taxon>
        <taxon>Alicyclobacillus</taxon>
    </lineage>
</organism>
<dbReference type="PANTHER" id="PTHR24321">
    <property type="entry name" value="DEHYDROGENASES, SHORT CHAIN"/>
    <property type="match status" value="1"/>
</dbReference>
<gene>
    <name evidence="3" type="ORF">NZD89_23990</name>
</gene>
<dbReference type="Gene3D" id="3.40.50.720">
    <property type="entry name" value="NAD(P)-binding Rossmann-like Domain"/>
    <property type="match status" value="1"/>
</dbReference>
<reference evidence="3" key="1">
    <citation type="submission" date="2022-08" db="EMBL/GenBank/DDBJ databases">
        <title>Alicyclobacillus fastidiosus DSM 17978, complete genome.</title>
        <authorList>
            <person name="Wang Q."/>
            <person name="Cai R."/>
            <person name="Wang Z."/>
        </authorList>
    </citation>
    <scope>NUCLEOTIDE SEQUENCE</scope>
    <source>
        <strain evidence="3">DSM 17978</strain>
    </source>
</reference>
<dbReference type="InterPro" id="IPR020904">
    <property type="entry name" value="Sc_DH/Rdtase_CS"/>
</dbReference>
<dbReference type="NCBIfam" id="NF005559">
    <property type="entry name" value="PRK07231.1"/>
    <property type="match status" value="1"/>
</dbReference>
<dbReference type="InterPro" id="IPR002347">
    <property type="entry name" value="SDR_fam"/>
</dbReference>
<dbReference type="InterPro" id="IPR036291">
    <property type="entry name" value="NAD(P)-bd_dom_sf"/>
</dbReference>
<evidence type="ECO:0000256" key="1">
    <source>
        <dbReference type="ARBA" id="ARBA00006484"/>
    </source>
</evidence>
<dbReference type="PROSITE" id="PS00061">
    <property type="entry name" value="ADH_SHORT"/>
    <property type="match status" value="1"/>
</dbReference>
<accession>A0ABY6ZFL0</accession>
<dbReference type="Pfam" id="PF13561">
    <property type="entry name" value="adh_short_C2"/>
    <property type="match status" value="1"/>
</dbReference>
<dbReference type="CDD" id="cd05233">
    <property type="entry name" value="SDR_c"/>
    <property type="match status" value="1"/>
</dbReference>
<dbReference type="Proteomes" id="UP001164761">
    <property type="component" value="Chromosome"/>
</dbReference>
<dbReference type="PANTHER" id="PTHR24321:SF15">
    <property type="entry name" value="OXIDOREDUCTASE UCPA"/>
    <property type="match status" value="1"/>
</dbReference>
<dbReference type="RefSeq" id="WP_268005202.1">
    <property type="nucleotide sequence ID" value="NZ_BSUT01000001.1"/>
</dbReference>
<name>A0ABY6ZFL0_9BACL</name>
<comment type="similarity">
    <text evidence="1">Belongs to the short-chain dehydrogenases/reductases (SDR) family.</text>
</comment>
<evidence type="ECO:0000313" key="4">
    <source>
        <dbReference type="Proteomes" id="UP001164761"/>
    </source>
</evidence>
<keyword evidence="2" id="KW-0560">Oxidoreductase</keyword>
<dbReference type="PRINTS" id="PR00080">
    <property type="entry name" value="SDRFAMILY"/>
</dbReference>
<dbReference type="PRINTS" id="PR00081">
    <property type="entry name" value="GDHRDH"/>
</dbReference>
<protein>
    <submittedName>
        <fullName evidence="3">SDR family oxidoreductase</fullName>
    </submittedName>
</protein>
<evidence type="ECO:0000313" key="3">
    <source>
        <dbReference type="EMBL" id="WAH41287.1"/>
    </source>
</evidence>